<keyword evidence="2" id="KW-1185">Reference proteome</keyword>
<reference evidence="1 2" key="1">
    <citation type="submission" date="2017-12" db="EMBL/GenBank/DDBJ databases">
        <title>Hemimetabolous genomes reveal molecular basis of termite eusociality.</title>
        <authorList>
            <person name="Harrison M.C."/>
            <person name="Jongepier E."/>
            <person name="Robertson H.M."/>
            <person name="Arning N."/>
            <person name="Bitard-Feildel T."/>
            <person name="Chao H."/>
            <person name="Childers C.P."/>
            <person name="Dinh H."/>
            <person name="Doddapaneni H."/>
            <person name="Dugan S."/>
            <person name="Gowin J."/>
            <person name="Greiner C."/>
            <person name="Han Y."/>
            <person name="Hu H."/>
            <person name="Hughes D.S.T."/>
            <person name="Huylmans A.-K."/>
            <person name="Kemena C."/>
            <person name="Kremer L.P.M."/>
            <person name="Lee S.L."/>
            <person name="Lopez-Ezquerra A."/>
            <person name="Mallet L."/>
            <person name="Monroy-Kuhn J.M."/>
            <person name="Moser A."/>
            <person name="Murali S.C."/>
            <person name="Muzny D.M."/>
            <person name="Otani S."/>
            <person name="Piulachs M.-D."/>
            <person name="Poelchau M."/>
            <person name="Qu J."/>
            <person name="Schaub F."/>
            <person name="Wada-Katsumata A."/>
            <person name="Worley K.C."/>
            <person name="Xie Q."/>
            <person name="Ylla G."/>
            <person name="Poulsen M."/>
            <person name="Gibbs R.A."/>
            <person name="Schal C."/>
            <person name="Richards S."/>
            <person name="Belles X."/>
            <person name="Korb J."/>
            <person name="Bornberg-Bauer E."/>
        </authorList>
    </citation>
    <scope>NUCLEOTIDE SEQUENCE [LARGE SCALE GENOMIC DNA]</scope>
    <source>
        <tissue evidence="1">Whole body</tissue>
    </source>
</reference>
<organism evidence="1 2">
    <name type="scientific">Cryptotermes secundus</name>
    <dbReference type="NCBI Taxonomy" id="105785"/>
    <lineage>
        <taxon>Eukaryota</taxon>
        <taxon>Metazoa</taxon>
        <taxon>Ecdysozoa</taxon>
        <taxon>Arthropoda</taxon>
        <taxon>Hexapoda</taxon>
        <taxon>Insecta</taxon>
        <taxon>Pterygota</taxon>
        <taxon>Neoptera</taxon>
        <taxon>Polyneoptera</taxon>
        <taxon>Dictyoptera</taxon>
        <taxon>Blattodea</taxon>
        <taxon>Blattoidea</taxon>
        <taxon>Termitoidae</taxon>
        <taxon>Kalotermitidae</taxon>
        <taxon>Cryptotermitinae</taxon>
        <taxon>Cryptotermes</taxon>
    </lineage>
</organism>
<sequence>MLLRRVHSDLLERISLGLASSLRKSYDYTALASNRYSLPNVAPSGGFRTLQTWIRACLSQIVRNKDFKKVIIAASHMNKKDFIKRLYSSQVIPAKALCSL</sequence>
<name>A0A2J7QW73_9NEOP</name>
<gene>
    <name evidence="1" type="ORF">B7P43_G04340</name>
</gene>
<dbReference type="EMBL" id="NEVH01009767">
    <property type="protein sequence ID" value="PNF32824.1"/>
    <property type="molecule type" value="Genomic_DNA"/>
</dbReference>
<evidence type="ECO:0000313" key="1">
    <source>
        <dbReference type="EMBL" id="PNF32824.1"/>
    </source>
</evidence>
<evidence type="ECO:0000313" key="2">
    <source>
        <dbReference type="Proteomes" id="UP000235965"/>
    </source>
</evidence>
<comment type="caution">
    <text evidence="1">The sequence shown here is derived from an EMBL/GenBank/DDBJ whole genome shotgun (WGS) entry which is preliminary data.</text>
</comment>
<proteinExistence type="predicted"/>
<dbReference type="InParanoid" id="A0A2J7QW73"/>
<dbReference type="AlphaFoldDB" id="A0A2J7QW73"/>
<accession>A0A2J7QW73</accession>
<protein>
    <submittedName>
        <fullName evidence="1">Uncharacterized protein</fullName>
    </submittedName>
</protein>
<dbReference type="Proteomes" id="UP000235965">
    <property type="component" value="Unassembled WGS sequence"/>
</dbReference>